<dbReference type="PROSITE" id="PS00086">
    <property type="entry name" value="CYTOCHROME_P450"/>
    <property type="match status" value="1"/>
</dbReference>
<dbReference type="SUPFAM" id="SSF48264">
    <property type="entry name" value="Cytochrome P450"/>
    <property type="match status" value="1"/>
</dbReference>
<keyword evidence="5 13" id="KW-0349">Heme</keyword>
<dbReference type="PhylomeDB" id="D2A097"/>
<dbReference type="HOGENOM" id="CLU_001570_5_2_1"/>
<evidence type="ECO:0000256" key="14">
    <source>
        <dbReference type="RuleBase" id="RU000461"/>
    </source>
</evidence>
<reference evidence="16 17" key="2">
    <citation type="journal article" date="2010" name="Nucleic Acids Res.">
        <title>BeetleBase in 2010: revisions to provide comprehensive genomic information for Tribolium castaneum.</title>
        <authorList>
            <person name="Kim H.S."/>
            <person name="Murphy T."/>
            <person name="Xia J."/>
            <person name="Caragea D."/>
            <person name="Park Y."/>
            <person name="Beeman R.W."/>
            <person name="Lorenzen M.D."/>
            <person name="Butcher S."/>
            <person name="Manak J.R."/>
            <person name="Brown S.J."/>
        </authorList>
    </citation>
    <scope>GENOME REANNOTATION</scope>
    <source>
        <strain evidence="16 17">Georgia GA2</strain>
    </source>
</reference>
<evidence type="ECO:0000256" key="1">
    <source>
        <dbReference type="ARBA" id="ARBA00001971"/>
    </source>
</evidence>
<dbReference type="OMA" id="EAFFMNL"/>
<dbReference type="CDD" id="cd11056">
    <property type="entry name" value="CYP6-like"/>
    <property type="match status" value="1"/>
</dbReference>
<dbReference type="InterPro" id="IPR001128">
    <property type="entry name" value="Cyt_P450"/>
</dbReference>
<evidence type="ECO:0000256" key="5">
    <source>
        <dbReference type="ARBA" id="ARBA00022617"/>
    </source>
</evidence>
<evidence type="ECO:0000256" key="13">
    <source>
        <dbReference type="PIRSR" id="PIRSR602401-1"/>
    </source>
</evidence>
<dbReference type="GO" id="GO:0005506">
    <property type="term" value="F:iron ion binding"/>
    <property type="evidence" value="ECO:0007669"/>
    <property type="project" value="InterPro"/>
</dbReference>
<dbReference type="GO" id="GO:0020037">
    <property type="term" value="F:heme binding"/>
    <property type="evidence" value="ECO:0007669"/>
    <property type="project" value="InterPro"/>
</dbReference>
<dbReference type="GO" id="GO:0016705">
    <property type="term" value="F:oxidoreductase activity, acting on paired donors, with incorporation or reduction of molecular oxygen"/>
    <property type="evidence" value="ECO:0007669"/>
    <property type="project" value="InterPro"/>
</dbReference>
<evidence type="ECO:0000256" key="11">
    <source>
        <dbReference type="ARBA" id="ARBA00023033"/>
    </source>
</evidence>
<keyword evidence="9 14" id="KW-0560">Oxidoreductase</keyword>
<evidence type="ECO:0000256" key="12">
    <source>
        <dbReference type="ARBA" id="ARBA00023136"/>
    </source>
</evidence>
<evidence type="ECO:0000256" key="2">
    <source>
        <dbReference type="ARBA" id="ARBA00004174"/>
    </source>
</evidence>
<dbReference type="STRING" id="7070.D2A097"/>
<dbReference type="eggNOG" id="KOG0158">
    <property type="taxonomic scope" value="Eukaryota"/>
</dbReference>
<keyword evidence="6 13" id="KW-0479">Metal-binding</keyword>
<dbReference type="KEGG" id="tca:664466"/>
<dbReference type="PRINTS" id="PR00385">
    <property type="entry name" value="P450"/>
</dbReference>
<evidence type="ECO:0000256" key="4">
    <source>
        <dbReference type="ARBA" id="ARBA00010617"/>
    </source>
</evidence>
<dbReference type="InterPro" id="IPR050476">
    <property type="entry name" value="Insect_CytP450_Detox"/>
</dbReference>
<feature type="binding site" description="axial binding residue" evidence="13">
    <location>
        <position position="464"/>
    </location>
    <ligand>
        <name>heme</name>
        <dbReference type="ChEBI" id="CHEBI:30413"/>
    </ligand>
    <ligandPart>
        <name>Fe</name>
        <dbReference type="ChEBI" id="CHEBI:18248"/>
    </ligandPart>
</feature>
<organism evidence="16 17">
    <name type="scientific">Tribolium castaneum</name>
    <name type="common">Red flour beetle</name>
    <dbReference type="NCBI Taxonomy" id="7070"/>
    <lineage>
        <taxon>Eukaryota</taxon>
        <taxon>Metazoa</taxon>
        <taxon>Ecdysozoa</taxon>
        <taxon>Arthropoda</taxon>
        <taxon>Hexapoda</taxon>
        <taxon>Insecta</taxon>
        <taxon>Pterygota</taxon>
        <taxon>Neoptera</taxon>
        <taxon>Endopterygota</taxon>
        <taxon>Coleoptera</taxon>
        <taxon>Polyphaga</taxon>
        <taxon>Cucujiformia</taxon>
        <taxon>Tenebrionidae</taxon>
        <taxon>Tenebrionidae incertae sedis</taxon>
        <taxon>Tribolium</taxon>
    </lineage>
</organism>
<dbReference type="InParanoid" id="D2A097"/>
<evidence type="ECO:0000256" key="6">
    <source>
        <dbReference type="ARBA" id="ARBA00022723"/>
    </source>
</evidence>
<dbReference type="PANTHER" id="PTHR24292">
    <property type="entry name" value="CYTOCHROME P450"/>
    <property type="match status" value="1"/>
</dbReference>
<evidence type="ECO:0000313" key="17">
    <source>
        <dbReference type="Proteomes" id="UP000007266"/>
    </source>
</evidence>
<proteinExistence type="inferred from homology"/>
<keyword evidence="15" id="KW-1133">Transmembrane helix</keyword>
<dbReference type="Gene3D" id="1.10.630.10">
    <property type="entry name" value="Cytochrome P450"/>
    <property type="match status" value="1"/>
</dbReference>
<dbReference type="AlphaFoldDB" id="D2A097"/>
<name>D2A097_TRICA</name>
<keyword evidence="12 15" id="KW-0472">Membrane</keyword>
<keyword evidence="11 14" id="KW-0503">Monooxygenase</keyword>
<dbReference type="Proteomes" id="UP000007266">
    <property type="component" value="Linkage group 4"/>
</dbReference>
<evidence type="ECO:0000256" key="9">
    <source>
        <dbReference type="ARBA" id="ARBA00023002"/>
    </source>
</evidence>
<comment type="subcellular location">
    <subcellularLocation>
        <location evidence="3">Endoplasmic reticulum membrane</location>
        <topology evidence="3">Peripheral membrane protein</topology>
    </subcellularLocation>
    <subcellularLocation>
        <location evidence="2">Microsome membrane</location>
        <topology evidence="2">Peripheral membrane protein</topology>
    </subcellularLocation>
</comment>
<evidence type="ECO:0000256" key="15">
    <source>
        <dbReference type="SAM" id="Phobius"/>
    </source>
</evidence>
<dbReference type="PRINTS" id="PR00463">
    <property type="entry name" value="EP450I"/>
</dbReference>
<accession>D2A097</accession>
<dbReference type="InterPro" id="IPR002401">
    <property type="entry name" value="Cyt_P450_E_grp-I"/>
</dbReference>
<feature type="transmembrane region" description="Helical" evidence="15">
    <location>
        <begin position="12"/>
        <end position="29"/>
    </location>
</feature>
<comment type="similarity">
    <text evidence="4 14">Belongs to the cytochrome P450 family.</text>
</comment>
<dbReference type="FunCoup" id="D2A097">
    <property type="interactions" value="249"/>
</dbReference>
<dbReference type="GO" id="GO:0005789">
    <property type="term" value="C:endoplasmic reticulum membrane"/>
    <property type="evidence" value="ECO:0007669"/>
    <property type="project" value="UniProtKB-SubCell"/>
</dbReference>
<dbReference type="OrthoDB" id="2789670at2759"/>
<reference evidence="16 17" key="1">
    <citation type="journal article" date="2008" name="Nature">
        <title>The genome of the model beetle and pest Tribolium castaneum.</title>
        <authorList>
            <consortium name="Tribolium Genome Sequencing Consortium"/>
            <person name="Richards S."/>
            <person name="Gibbs R.A."/>
            <person name="Weinstock G.M."/>
            <person name="Brown S.J."/>
            <person name="Denell R."/>
            <person name="Beeman R.W."/>
            <person name="Gibbs R."/>
            <person name="Beeman R.W."/>
            <person name="Brown S.J."/>
            <person name="Bucher G."/>
            <person name="Friedrich M."/>
            <person name="Grimmelikhuijzen C.J."/>
            <person name="Klingler M."/>
            <person name="Lorenzen M."/>
            <person name="Richards S."/>
            <person name="Roth S."/>
            <person name="Schroder R."/>
            <person name="Tautz D."/>
            <person name="Zdobnov E.M."/>
            <person name="Muzny D."/>
            <person name="Gibbs R.A."/>
            <person name="Weinstock G.M."/>
            <person name="Attaway T."/>
            <person name="Bell S."/>
            <person name="Buhay C.J."/>
            <person name="Chandrabose M.N."/>
            <person name="Chavez D."/>
            <person name="Clerk-Blankenburg K.P."/>
            <person name="Cree A."/>
            <person name="Dao M."/>
            <person name="Davis C."/>
            <person name="Chacko J."/>
            <person name="Dinh H."/>
            <person name="Dugan-Rocha S."/>
            <person name="Fowler G."/>
            <person name="Garner T.T."/>
            <person name="Garnes J."/>
            <person name="Gnirke A."/>
            <person name="Hawes A."/>
            <person name="Hernandez J."/>
            <person name="Hines S."/>
            <person name="Holder M."/>
            <person name="Hume J."/>
            <person name="Jhangiani S.N."/>
            <person name="Joshi V."/>
            <person name="Khan Z.M."/>
            <person name="Jackson L."/>
            <person name="Kovar C."/>
            <person name="Kowis A."/>
            <person name="Lee S."/>
            <person name="Lewis L.R."/>
            <person name="Margolis J."/>
            <person name="Morgan M."/>
            <person name="Nazareth L.V."/>
            <person name="Nguyen N."/>
            <person name="Okwuonu G."/>
            <person name="Parker D."/>
            <person name="Richards S."/>
            <person name="Ruiz S.J."/>
            <person name="Santibanez J."/>
            <person name="Savard J."/>
            <person name="Scherer S.E."/>
            <person name="Schneider B."/>
            <person name="Sodergren E."/>
            <person name="Tautz D."/>
            <person name="Vattahil S."/>
            <person name="Villasana D."/>
            <person name="White C.S."/>
            <person name="Wright R."/>
            <person name="Park Y."/>
            <person name="Beeman R.W."/>
            <person name="Lord J."/>
            <person name="Oppert B."/>
            <person name="Lorenzen M."/>
            <person name="Brown S."/>
            <person name="Wang L."/>
            <person name="Savard J."/>
            <person name="Tautz D."/>
            <person name="Richards S."/>
            <person name="Weinstock G."/>
            <person name="Gibbs R.A."/>
            <person name="Liu Y."/>
            <person name="Worley K."/>
            <person name="Weinstock G."/>
            <person name="Elsik C.G."/>
            <person name="Reese J.T."/>
            <person name="Elhaik E."/>
            <person name="Landan G."/>
            <person name="Graur D."/>
            <person name="Arensburger P."/>
            <person name="Atkinson P."/>
            <person name="Beeman R.W."/>
            <person name="Beidler J."/>
            <person name="Brown S.J."/>
            <person name="Demuth J.P."/>
            <person name="Drury D.W."/>
            <person name="Du Y.Z."/>
            <person name="Fujiwara H."/>
            <person name="Lorenzen M."/>
            <person name="Maselli V."/>
            <person name="Osanai M."/>
            <person name="Park Y."/>
            <person name="Robertson H.M."/>
            <person name="Tu Z."/>
            <person name="Wang J.J."/>
            <person name="Wang S."/>
            <person name="Richards S."/>
            <person name="Song H."/>
            <person name="Zhang L."/>
            <person name="Sodergren E."/>
            <person name="Werner D."/>
            <person name="Stanke M."/>
            <person name="Morgenstern B."/>
            <person name="Solovyev V."/>
            <person name="Kosarev P."/>
            <person name="Brown G."/>
            <person name="Chen H.C."/>
            <person name="Ermolaeva O."/>
            <person name="Hlavina W."/>
            <person name="Kapustin Y."/>
            <person name="Kiryutin B."/>
            <person name="Kitts P."/>
            <person name="Maglott D."/>
            <person name="Pruitt K."/>
            <person name="Sapojnikov V."/>
            <person name="Souvorov A."/>
            <person name="Mackey A.J."/>
            <person name="Waterhouse R.M."/>
            <person name="Wyder S."/>
            <person name="Zdobnov E.M."/>
            <person name="Zdobnov E.M."/>
            <person name="Wyder S."/>
            <person name="Kriventseva E.V."/>
            <person name="Kadowaki T."/>
            <person name="Bork P."/>
            <person name="Aranda M."/>
            <person name="Bao R."/>
            <person name="Beermann A."/>
            <person name="Berns N."/>
            <person name="Bolognesi R."/>
            <person name="Bonneton F."/>
            <person name="Bopp D."/>
            <person name="Brown S.J."/>
            <person name="Bucher G."/>
            <person name="Butts T."/>
            <person name="Chaumot A."/>
            <person name="Denell R.E."/>
            <person name="Ferrier D.E."/>
            <person name="Friedrich M."/>
            <person name="Gordon C.M."/>
            <person name="Jindra M."/>
            <person name="Klingler M."/>
            <person name="Lan Q."/>
            <person name="Lattorff H.M."/>
            <person name="Laudet V."/>
            <person name="von Levetsow C."/>
            <person name="Liu Z."/>
            <person name="Lutz R."/>
            <person name="Lynch J.A."/>
            <person name="da Fonseca R.N."/>
            <person name="Posnien N."/>
            <person name="Reuter R."/>
            <person name="Roth S."/>
            <person name="Savard J."/>
            <person name="Schinko J.B."/>
            <person name="Schmitt C."/>
            <person name="Schoppmeier M."/>
            <person name="Schroder R."/>
            <person name="Shippy T.D."/>
            <person name="Simonnet F."/>
            <person name="Marques-Souza H."/>
            <person name="Tautz D."/>
            <person name="Tomoyasu Y."/>
            <person name="Trauner J."/>
            <person name="Van der Zee M."/>
            <person name="Vervoort M."/>
            <person name="Wittkopp N."/>
            <person name="Wimmer E.A."/>
            <person name="Yang X."/>
            <person name="Jones A.K."/>
            <person name="Sattelle D.B."/>
            <person name="Ebert P.R."/>
            <person name="Nelson D."/>
            <person name="Scott J.G."/>
            <person name="Beeman R.W."/>
            <person name="Muthukrishnan S."/>
            <person name="Kramer K.J."/>
            <person name="Arakane Y."/>
            <person name="Beeman R.W."/>
            <person name="Zhu Q."/>
            <person name="Hogenkamp D."/>
            <person name="Dixit R."/>
            <person name="Oppert B."/>
            <person name="Jiang H."/>
            <person name="Zou Z."/>
            <person name="Marshall J."/>
            <person name="Elpidina E."/>
            <person name="Vinokurov K."/>
            <person name="Oppert C."/>
            <person name="Zou Z."/>
            <person name="Evans J."/>
            <person name="Lu Z."/>
            <person name="Zhao P."/>
            <person name="Sumathipala N."/>
            <person name="Altincicek B."/>
            <person name="Vilcinskas A."/>
            <person name="Williams M."/>
            <person name="Hultmark D."/>
            <person name="Hetru C."/>
            <person name="Jiang H."/>
            <person name="Grimmelikhuijzen C.J."/>
            <person name="Hauser F."/>
            <person name="Cazzamali G."/>
            <person name="Williamson M."/>
            <person name="Park Y."/>
            <person name="Li B."/>
            <person name="Tanaka Y."/>
            <person name="Predel R."/>
            <person name="Neupert S."/>
            <person name="Schachtner J."/>
            <person name="Verleyen P."/>
            <person name="Raible F."/>
            <person name="Bork P."/>
            <person name="Friedrich M."/>
            <person name="Walden K.K."/>
            <person name="Robertson H.M."/>
            <person name="Angeli S."/>
            <person name="Foret S."/>
            <person name="Bucher G."/>
            <person name="Schuetz S."/>
            <person name="Maleszka R."/>
            <person name="Wimmer E.A."/>
            <person name="Beeman R.W."/>
            <person name="Lorenzen M."/>
            <person name="Tomoyasu Y."/>
            <person name="Miller S.C."/>
            <person name="Grossmann D."/>
            <person name="Bucher G."/>
        </authorList>
    </citation>
    <scope>NUCLEOTIDE SEQUENCE [LARGE SCALE GENOMIC DNA]</scope>
    <source>
        <strain evidence="16 17">Georgia GA2</strain>
    </source>
</reference>
<keyword evidence="8" id="KW-0492">Microsome</keyword>
<evidence type="ECO:0000256" key="8">
    <source>
        <dbReference type="ARBA" id="ARBA00022848"/>
    </source>
</evidence>
<evidence type="ECO:0000256" key="3">
    <source>
        <dbReference type="ARBA" id="ARBA00004406"/>
    </source>
</evidence>
<evidence type="ECO:0000256" key="10">
    <source>
        <dbReference type="ARBA" id="ARBA00023004"/>
    </source>
</evidence>
<dbReference type="InterPro" id="IPR017972">
    <property type="entry name" value="Cyt_P450_CS"/>
</dbReference>
<dbReference type="Pfam" id="PF00067">
    <property type="entry name" value="p450"/>
    <property type="match status" value="1"/>
</dbReference>
<gene>
    <name evidence="16" type="primary">AUGUSTUS-3.0.2_07320</name>
    <name evidence="16" type="ORF">TcasGA2_TC007320</name>
</gene>
<keyword evidence="17" id="KW-1185">Reference proteome</keyword>
<keyword evidence="10 13" id="KW-0408">Iron</keyword>
<dbReference type="GO" id="GO:0004497">
    <property type="term" value="F:monooxygenase activity"/>
    <property type="evidence" value="ECO:0007669"/>
    <property type="project" value="UniProtKB-KW"/>
</dbReference>
<sequence length="520" mass="59878">MTLITNNITLDLVAIIATFLVGIIVYFKWQLSYWDRLGVPSLNPTLVFGDFKNYIFAKCSLGEQFKELYDQFKSKGYKHGGVFVGPKPFYVPIDPEIVQHIMQKDFHHFMNHGNYFDENADPLSGHLFNLEDSKWKNMRVKLTPTFTSGKIKMMFQTLADCTRGLDEIMYNSALNHAPADIKDILGRFTTDIIGSIAFGIECNSLKNPDAEFRKYGRRVFEVGIIDRIKIICILALPDSVLRLLKLKFTKSDVENFFMNAIRDTVNYREKNNIYRKDFMHLLLQLKNRGSVTDDEKVTDDKDNVKEKALTLNELSAQAFVFFLAGFETSSTTMTWALYELATNQDVQEKLRNEINNVLSRHDNKLTYEAMMEMTYMEKVIHETLRKYPPLPILTRKCNKDYTIPNTCIKLRRGTTVAIPVLGLHTDPEYYSNPEKFDPEHFSEENVKSRPGFTWLPFGDGPRICIGLRFGMLQSKVGLTAILKNYKVTLSNKTKFPVTLDPKSFITTAKDGIWLDVKKLD</sequence>
<keyword evidence="15" id="KW-0812">Transmembrane</keyword>
<protein>
    <submittedName>
        <fullName evidence="16">Cytochrome P450 6BQ10</fullName>
    </submittedName>
</protein>
<keyword evidence="7" id="KW-0256">Endoplasmic reticulum</keyword>
<dbReference type="PANTHER" id="PTHR24292:SF100">
    <property type="entry name" value="CYTOCHROME P450 6A16, ISOFORM B-RELATED"/>
    <property type="match status" value="1"/>
</dbReference>
<dbReference type="EMBL" id="KQ971338">
    <property type="protein sequence ID" value="EFA02823.1"/>
    <property type="molecule type" value="Genomic_DNA"/>
</dbReference>
<dbReference type="InterPro" id="IPR036396">
    <property type="entry name" value="Cyt_P450_sf"/>
</dbReference>
<dbReference type="FunFam" id="1.10.630.10:FF:000042">
    <property type="entry name" value="Cytochrome P450"/>
    <property type="match status" value="1"/>
</dbReference>
<comment type="cofactor">
    <cofactor evidence="1 13">
        <name>heme</name>
        <dbReference type="ChEBI" id="CHEBI:30413"/>
    </cofactor>
</comment>
<evidence type="ECO:0000256" key="7">
    <source>
        <dbReference type="ARBA" id="ARBA00022824"/>
    </source>
</evidence>
<evidence type="ECO:0000313" key="16">
    <source>
        <dbReference type="EMBL" id="EFA02823.1"/>
    </source>
</evidence>